<reference evidence="3 5" key="1">
    <citation type="journal article" date="2004" name="Nature">
        <title>Genome duplication in the teleost fish Tetraodon nigroviridis reveals the early vertebrate proto-karyotype.</title>
        <authorList>
            <person name="Jaillon O."/>
            <person name="Aury J.-M."/>
            <person name="Brunet F."/>
            <person name="Petit J.-L."/>
            <person name="Stange-Thomann N."/>
            <person name="Mauceli E."/>
            <person name="Bouneau L."/>
            <person name="Fischer C."/>
            <person name="Ozouf-Costaz C."/>
            <person name="Bernot A."/>
            <person name="Nicaud S."/>
            <person name="Jaffe D."/>
            <person name="Fisher S."/>
            <person name="Lutfalla G."/>
            <person name="Dossat C."/>
            <person name="Segurens B."/>
            <person name="Dasilva C."/>
            <person name="Salanoubat M."/>
            <person name="Levy M."/>
            <person name="Boudet N."/>
            <person name="Castellano S."/>
            <person name="Anthouard V."/>
            <person name="Jubin C."/>
            <person name="Castelli V."/>
            <person name="Katinka M."/>
            <person name="Vacherie B."/>
            <person name="Biemont C."/>
            <person name="Skalli Z."/>
            <person name="Cattolico L."/>
            <person name="Poulain J."/>
            <person name="De Berardinis V."/>
            <person name="Cruaud C."/>
            <person name="Duprat S."/>
            <person name="Brottier P."/>
            <person name="Coutanceau J.-P."/>
            <person name="Gouzy J."/>
            <person name="Parra G."/>
            <person name="Lardier G."/>
            <person name="Chapple C."/>
            <person name="McKernan K.J."/>
            <person name="McEwan P."/>
            <person name="Bosak S."/>
            <person name="Kellis M."/>
            <person name="Volff J.-N."/>
            <person name="Guigo R."/>
            <person name="Zody M.C."/>
            <person name="Mesirov J."/>
            <person name="Lindblad-Toh K."/>
            <person name="Birren B."/>
            <person name="Nusbaum C."/>
            <person name="Kahn D."/>
            <person name="Robinson-Rechavi M."/>
            <person name="Laudet V."/>
            <person name="Schachter V."/>
            <person name="Quetier F."/>
            <person name="Saurin W."/>
            <person name="Scarpelli C."/>
            <person name="Wincker P."/>
            <person name="Lander E.S."/>
            <person name="Weissenbach J."/>
            <person name="Roest Crollius H."/>
        </authorList>
    </citation>
    <scope>NUCLEOTIDE SEQUENCE [LARGE SCALE GENOMIC DNA]</scope>
</reference>
<feature type="chain" id="PRO_5014105135" evidence="2">
    <location>
        <begin position="19"/>
        <end position="82"/>
    </location>
</feature>
<proteinExistence type="predicted"/>
<dbReference type="Proteomes" id="UP000007303">
    <property type="component" value="Unassembled WGS sequence"/>
</dbReference>
<sequence>MRTAPALLLCLLAAGCSPSPPAEMKSVLTTAASGSTPTGSREPWCAPTTPPTRGAPRLQSSWSLKGLVTSAWTPTCPGWRPC</sequence>
<accession>Q4RKM3</accession>
<evidence type="ECO:0000313" key="4">
    <source>
        <dbReference type="Ensembl" id="ENSTNIP00000020874.1"/>
    </source>
</evidence>
<dbReference type="Ensembl" id="ENSTNIT00000021107.1">
    <property type="protein sequence ID" value="ENSTNIP00000020874.1"/>
    <property type="gene ID" value="ENSTNIG00000017724.1"/>
</dbReference>
<evidence type="ECO:0000313" key="5">
    <source>
        <dbReference type="Proteomes" id="UP000007303"/>
    </source>
</evidence>
<protein>
    <submittedName>
        <fullName evidence="3">(spotted green pufferfish) hypothetical protein</fullName>
    </submittedName>
</protein>
<dbReference type="HOGENOM" id="CLU_2557745_0_0_1"/>
<keyword evidence="2" id="KW-0732">Signal</keyword>
<gene>
    <name evidence="3" type="ORF">GSTENG00032871001</name>
</gene>
<reference evidence="3" key="2">
    <citation type="submission" date="2004-02" db="EMBL/GenBank/DDBJ databases">
        <authorList>
            <consortium name="Genoscope"/>
            <consortium name="Whitehead Institute Centre for Genome Research"/>
        </authorList>
    </citation>
    <scope>NUCLEOTIDE SEQUENCE</scope>
</reference>
<feature type="compositionally biased region" description="Low complexity" evidence="1">
    <location>
        <begin position="29"/>
        <end position="40"/>
    </location>
</feature>
<evidence type="ECO:0000256" key="1">
    <source>
        <dbReference type="SAM" id="MobiDB-lite"/>
    </source>
</evidence>
<feature type="region of interest" description="Disordered" evidence="1">
    <location>
        <begin position="16"/>
        <end position="56"/>
    </location>
</feature>
<evidence type="ECO:0000256" key="2">
    <source>
        <dbReference type="SAM" id="SignalP"/>
    </source>
</evidence>
<keyword evidence="5" id="KW-1185">Reference proteome</keyword>
<dbReference type="AlphaFoldDB" id="Q4RKM3"/>
<name>Q4RKM3_TETNG</name>
<dbReference type="EMBL" id="CAAE01015027">
    <property type="protein sequence ID" value="CAG11059.1"/>
    <property type="molecule type" value="Genomic_DNA"/>
</dbReference>
<reference evidence="4" key="3">
    <citation type="submission" date="2025-05" db="UniProtKB">
        <authorList>
            <consortium name="Ensembl"/>
        </authorList>
    </citation>
    <scope>IDENTIFICATION</scope>
</reference>
<evidence type="ECO:0000313" key="3">
    <source>
        <dbReference type="EMBL" id="CAG11059.1"/>
    </source>
</evidence>
<dbReference type="PROSITE" id="PS51257">
    <property type="entry name" value="PROKAR_LIPOPROTEIN"/>
    <property type="match status" value="1"/>
</dbReference>
<dbReference type="KEGG" id="tng:GSTEN00032871G001"/>
<feature type="signal peptide" evidence="2">
    <location>
        <begin position="1"/>
        <end position="18"/>
    </location>
</feature>
<organism evidence="3">
    <name type="scientific">Tetraodon nigroviridis</name>
    <name type="common">Spotted green pufferfish</name>
    <name type="synonym">Chelonodon nigroviridis</name>
    <dbReference type="NCBI Taxonomy" id="99883"/>
    <lineage>
        <taxon>Eukaryota</taxon>
        <taxon>Metazoa</taxon>
        <taxon>Chordata</taxon>
        <taxon>Craniata</taxon>
        <taxon>Vertebrata</taxon>
        <taxon>Euteleostomi</taxon>
        <taxon>Actinopterygii</taxon>
        <taxon>Neopterygii</taxon>
        <taxon>Teleostei</taxon>
        <taxon>Neoteleostei</taxon>
        <taxon>Acanthomorphata</taxon>
        <taxon>Eupercaria</taxon>
        <taxon>Tetraodontiformes</taxon>
        <taxon>Tetradontoidea</taxon>
        <taxon>Tetraodontidae</taxon>
        <taxon>Tetraodon</taxon>
    </lineage>
</organism>